<organism evidence="5">
    <name type="scientific">Dulem virus 211</name>
    <dbReference type="NCBI Taxonomy" id="3145688"/>
    <lineage>
        <taxon>Viruses</taxon>
        <taxon>Monodnaviria</taxon>
        <taxon>Sangervirae</taxon>
        <taxon>Phixviricota</taxon>
        <taxon>Malgrandaviricetes</taxon>
        <taxon>Petitvirales</taxon>
        <taxon>Microviridae</taxon>
        <taxon>Microvirus</taxon>
    </lineage>
</organism>
<dbReference type="Pfam" id="PF09675">
    <property type="entry name" value="Chlamy_scaf"/>
    <property type="match status" value="1"/>
</dbReference>
<dbReference type="EMBL" id="PP511604">
    <property type="protein sequence ID" value="XCD05868.1"/>
    <property type="molecule type" value="Genomic_DNA"/>
</dbReference>
<reference evidence="5" key="1">
    <citation type="submission" date="2024-03" db="EMBL/GenBank/DDBJ databases">
        <title>Diverse circular DNA viruses in blood, oral, and fecal samples of captive lemurs.</title>
        <authorList>
            <person name="Paietta E.N."/>
            <person name="Kraberger S."/>
            <person name="Lund M.C."/>
            <person name="Custer J.M."/>
            <person name="Vargas K.M."/>
            <person name="Ehmke E.E."/>
            <person name="Yoder A.D."/>
            <person name="Varsani A."/>
        </authorList>
    </citation>
    <scope>NUCLEOTIDE SEQUENCE</scope>
    <source>
        <strain evidence="2">Duke_21_55</strain>
        <strain evidence="3">Duke_24SF_752</strain>
        <strain evidence="4">Duke_25FS_77</strain>
        <strain evidence="5">Duke_28FS_57</strain>
    </source>
</reference>
<evidence type="ECO:0000256" key="1">
    <source>
        <dbReference type="SAM" id="MobiDB-lite"/>
    </source>
</evidence>
<dbReference type="EMBL" id="PP511662">
    <property type="protein sequence ID" value="XCD06359.1"/>
    <property type="molecule type" value="Genomic_DNA"/>
</dbReference>
<proteinExistence type="predicted"/>
<evidence type="ECO:0000313" key="2">
    <source>
        <dbReference type="EMBL" id="XCD03951.1"/>
    </source>
</evidence>
<name>A0AAU8B828_9VIRU</name>
<evidence type="ECO:0000313" key="3">
    <source>
        <dbReference type="EMBL" id="XCD05868.1"/>
    </source>
</evidence>
<feature type="region of interest" description="Disordered" evidence="1">
    <location>
        <begin position="125"/>
        <end position="145"/>
    </location>
</feature>
<accession>A0AAU8B828</accession>
<sequence length="145" mass="17134">MEFKKFEWRERKAQTFDKSKIVLTKAGKTFNVYDKIQEAREDTEIYPTLEKYGCIDRMMLDTKGVYGDFTKFKGLREIKEQQQMAEQMFNSLPLETRKVFNNDKNIFMRDGEKWLKNKIAAEEATKQAETPKIETPKVESEVKNG</sequence>
<dbReference type="EMBL" id="PP511405">
    <property type="protein sequence ID" value="XCD03951.1"/>
    <property type="molecule type" value="Genomic_DNA"/>
</dbReference>
<dbReference type="InterPro" id="IPR014131">
    <property type="entry name" value="Chlamydia_phage_Vp3"/>
</dbReference>
<dbReference type="EMBL" id="PP511807">
    <property type="protein sequence ID" value="XCD07751.1"/>
    <property type="molecule type" value="Genomic_DNA"/>
</dbReference>
<protein>
    <submittedName>
        <fullName evidence="5">Internal scaffolding protein</fullName>
    </submittedName>
</protein>
<evidence type="ECO:0000313" key="4">
    <source>
        <dbReference type="EMBL" id="XCD06359.1"/>
    </source>
</evidence>
<evidence type="ECO:0000313" key="5">
    <source>
        <dbReference type="EMBL" id="XCD07751.1"/>
    </source>
</evidence>